<evidence type="ECO:0000256" key="1">
    <source>
        <dbReference type="SAM" id="SignalP"/>
    </source>
</evidence>
<protein>
    <recommendedName>
        <fullName evidence="4">Cupin type-1 domain-containing protein</fullName>
    </recommendedName>
</protein>
<organism evidence="2 3">
    <name type="scientific">Hypsibius exemplaris</name>
    <name type="common">Freshwater tardigrade</name>
    <dbReference type="NCBI Taxonomy" id="2072580"/>
    <lineage>
        <taxon>Eukaryota</taxon>
        <taxon>Metazoa</taxon>
        <taxon>Ecdysozoa</taxon>
        <taxon>Tardigrada</taxon>
        <taxon>Eutardigrada</taxon>
        <taxon>Parachela</taxon>
        <taxon>Hypsibioidea</taxon>
        <taxon>Hypsibiidae</taxon>
        <taxon>Hypsibius</taxon>
    </lineage>
</organism>
<keyword evidence="1" id="KW-0732">Signal</keyword>
<feature type="signal peptide" evidence="1">
    <location>
        <begin position="1"/>
        <end position="18"/>
    </location>
</feature>
<dbReference type="Proteomes" id="UP000192578">
    <property type="component" value="Unassembled WGS sequence"/>
</dbReference>
<reference evidence="3" key="1">
    <citation type="submission" date="2017-01" db="EMBL/GenBank/DDBJ databases">
        <title>Comparative genomics of anhydrobiosis in the tardigrade Hypsibius dujardini.</title>
        <authorList>
            <person name="Yoshida Y."/>
            <person name="Koutsovoulos G."/>
            <person name="Laetsch D."/>
            <person name="Stevens L."/>
            <person name="Kumar S."/>
            <person name="Horikawa D."/>
            <person name="Ishino K."/>
            <person name="Komine S."/>
            <person name="Tomita M."/>
            <person name="Blaxter M."/>
            <person name="Arakawa K."/>
        </authorList>
    </citation>
    <scope>NUCLEOTIDE SEQUENCE [LARGE SCALE GENOMIC DNA]</scope>
    <source>
        <strain evidence="3">Z151</strain>
    </source>
</reference>
<evidence type="ECO:0000313" key="3">
    <source>
        <dbReference type="Proteomes" id="UP000192578"/>
    </source>
</evidence>
<sequence length="115" mass="12326">MMIHSALFFFVVLAVACADVPFTGTVRNHIPADAPPAEISMAFKNAIPNDPGRSVVGVLVTYPAGGATPSHRHAPSAFITVTNFVIFLEDYTVVGHAQQVPISNHDSSLTHEYHT</sequence>
<gene>
    <name evidence="2" type="ORF">BV898_19509</name>
</gene>
<dbReference type="OrthoDB" id="5793281at2759"/>
<comment type="caution">
    <text evidence="2">The sequence shown here is derived from an EMBL/GenBank/DDBJ whole genome shotgun (WGS) entry which is preliminary data.</text>
</comment>
<dbReference type="EMBL" id="MTYJ01000548">
    <property type="protein sequence ID" value="OWA55122.1"/>
    <property type="molecule type" value="Genomic_DNA"/>
</dbReference>
<dbReference type="AlphaFoldDB" id="A0A9X6NJ68"/>
<feature type="chain" id="PRO_5040916150" description="Cupin type-1 domain-containing protein" evidence="1">
    <location>
        <begin position="19"/>
        <end position="115"/>
    </location>
</feature>
<evidence type="ECO:0008006" key="4">
    <source>
        <dbReference type="Google" id="ProtNLM"/>
    </source>
</evidence>
<keyword evidence="3" id="KW-1185">Reference proteome</keyword>
<name>A0A9X6NJ68_HYPEX</name>
<proteinExistence type="predicted"/>
<accession>A0A9X6NJ68</accession>
<evidence type="ECO:0000313" key="2">
    <source>
        <dbReference type="EMBL" id="OWA55122.1"/>
    </source>
</evidence>